<name>A0A176WJ43_MARPO</name>
<feature type="region of interest" description="Disordered" evidence="1">
    <location>
        <begin position="1"/>
        <end position="58"/>
    </location>
</feature>
<feature type="compositionally biased region" description="Acidic residues" evidence="1">
    <location>
        <begin position="35"/>
        <end position="46"/>
    </location>
</feature>
<evidence type="ECO:0000313" key="3">
    <source>
        <dbReference type="Proteomes" id="UP000077202"/>
    </source>
</evidence>
<evidence type="ECO:0000313" key="2">
    <source>
        <dbReference type="EMBL" id="OAE32894.1"/>
    </source>
</evidence>
<organism evidence="2 3">
    <name type="scientific">Marchantia polymorpha subsp. ruderalis</name>
    <dbReference type="NCBI Taxonomy" id="1480154"/>
    <lineage>
        <taxon>Eukaryota</taxon>
        <taxon>Viridiplantae</taxon>
        <taxon>Streptophyta</taxon>
        <taxon>Embryophyta</taxon>
        <taxon>Marchantiophyta</taxon>
        <taxon>Marchantiopsida</taxon>
        <taxon>Marchantiidae</taxon>
        <taxon>Marchantiales</taxon>
        <taxon>Marchantiaceae</taxon>
        <taxon>Marchantia</taxon>
    </lineage>
</organism>
<dbReference type="EMBL" id="LVLJ01000705">
    <property type="protein sequence ID" value="OAE32894.1"/>
    <property type="molecule type" value="Genomic_DNA"/>
</dbReference>
<feature type="compositionally biased region" description="Acidic residues" evidence="1">
    <location>
        <begin position="1"/>
        <end position="10"/>
    </location>
</feature>
<sequence>MEPEEAETNDEWPSAEGLRPSEWRSSAVPAKDLMEEAEEQEGDTEVETLSHDRRPPREQSVYTLSGHEYFEVPEELANTAVDPNSMKELIDQVVEDVERTTAVQQPMPSGQVSSGTINLGCDEGPSAEKPRYLDGKMAKYIELAIARYYVELVRSRTQAKVTAYVEVAERVASLTLECATVNATLQERKKQLWQSELECVKLWRSLAVKRNLYTKAELEYVGLWVDISNARKVHGC</sequence>
<gene>
    <name evidence="2" type="ORF">AXG93_399s1020</name>
</gene>
<dbReference type="AlphaFoldDB" id="A0A176WJ43"/>
<keyword evidence="3" id="KW-1185">Reference proteome</keyword>
<dbReference type="Proteomes" id="UP000077202">
    <property type="component" value="Unassembled WGS sequence"/>
</dbReference>
<comment type="caution">
    <text evidence="2">The sequence shown here is derived from an EMBL/GenBank/DDBJ whole genome shotgun (WGS) entry which is preliminary data.</text>
</comment>
<protein>
    <submittedName>
        <fullName evidence="2">Uncharacterized protein</fullName>
    </submittedName>
</protein>
<evidence type="ECO:0000256" key="1">
    <source>
        <dbReference type="SAM" id="MobiDB-lite"/>
    </source>
</evidence>
<accession>A0A176WJ43</accession>
<feature type="compositionally biased region" description="Basic and acidic residues" evidence="1">
    <location>
        <begin position="48"/>
        <end position="57"/>
    </location>
</feature>
<reference evidence="2" key="1">
    <citation type="submission" date="2016-03" db="EMBL/GenBank/DDBJ databases">
        <title>Mechanisms controlling the formation of the plant cell surface in tip-growing cells are functionally conserved among land plants.</title>
        <authorList>
            <person name="Honkanen S."/>
            <person name="Jones V.A."/>
            <person name="Morieri G."/>
            <person name="Champion C."/>
            <person name="Hetherington A.J."/>
            <person name="Kelly S."/>
            <person name="Saint-Marcoux D."/>
            <person name="Proust H."/>
            <person name="Prescott H."/>
            <person name="Dolan L."/>
        </authorList>
    </citation>
    <scope>NUCLEOTIDE SEQUENCE [LARGE SCALE GENOMIC DNA]</scope>
    <source>
        <tissue evidence="2">Whole gametophyte</tissue>
    </source>
</reference>
<proteinExistence type="predicted"/>